<reference evidence="4 5" key="1">
    <citation type="submission" date="2020-03" db="EMBL/GenBank/DDBJ databases">
        <title>Metabolic flexibility allows generalist bacteria to become dominant in a frequently disturbed ecosystem.</title>
        <authorList>
            <person name="Chen Y.-J."/>
            <person name="Leung P.M."/>
            <person name="Bay S.K."/>
            <person name="Hugenholtz P."/>
            <person name="Kessler A.J."/>
            <person name="Shelley G."/>
            <person name="Waite D.W."/>
            <person name="Cook P.L."/>
            <person name="Greening C."/>
        </authorList>
    </citation>
    <scope>NUCLEOTIDE SEQUENCE [LARGE SCALE GENOMIC DNA]</scope>
    <source>
        <strain evidence="4">SS_bin_28</strain>
    </source>
</reference>
<dbReference type="AlphaFoldDB" id="A0A7Y2H1S5"/>
<dbReference type="SUPFAM" id="SSF53474">
    <property type="entry name" value="alpha/beta-Hydrolases"/>
    <property type="match status" value="1"/>
</dbReference>
<dbReference type="InterPro" id="IPR050955">
    <property type="entry name" value="Plant_Biomass_Hydrol_Est"/>
</dbReference>
<keyword evidence="1" id="KW-0732">Signal</keyword>
<protein>
    <recommendedName>
        <fullName evidence="3">Phospholipase/carboxylesterase/thioesterase domain-containing protein</fullName>
    </recommendedName>
</protein>
<dbReference type="Proteomes" id="UP000547674">
    <property type="component" value="Unassembled WGS sequence"/>
</dbReference>
<accession>A0A7Y2H1S5</accession>
<dbReference type="InterPro" id="IPR029058">
    <property type="entry name" value="AB_hydrolase_fold"/>
</dbReference>
<organism evidence="4 5">
    <name type="scientific">Eiseniibacteriota bacterium</name>
    <dbReference type="NCBI Taxonomy" id="2212470"/>
    <lineage>
        <taxon>Bacteria</taxon>
        <taxon>Candidatus Eiseniibacteriota</taxon>
    </lineage>
</organism>
<dbReference type="PANTHER" id="PTHR43037:SF5">
    <property type="entry name" value="FERULOYL ESTERASE"/>
    <property type="match status" value="1"/>
</dbReference>
<dbReference type="GO" id="GO:0016787">
    <property type="term" value="F:hydrolase activity"/>
    <property type="evidence" value="ECO:0007669"/>
    <property type="project" value="UniProtKB-KW"/>
</dbReference>
<evidence type="ECO:0000256" key="2">
    <source>
        <dbReference type="ARBA" id="ARBA00022801"/>
    </source>
</evidence>
<gene>
    <name evidence="4" type="ORF">HKN21_04320</name>
</gene>
<evidence type="ECO:0000313" key="4">
    <source>
        <dbReference type="EMBL" id="NNF05962.1"/>
    </source>
</evidence>
<evidence type="ECO:0000256" key="1">
    <source>
        <dbReference type="ARBA" id="ARBA00022729"/>
    </source>
</evidence>
<sequence>MPLHISAIPKDPEAPLILFCHGMGETPEIFLKHWPKLTSLPVHLVAPAGPFPFEKRRPDKIVIGHAWYLYDGGEELFRRTVSDSAAWLREALLQAEATHDLKPRFRCLLGYSQGAYFGYTMALSNPDLFTHVIGAAGRVKESFLPEVRKGTPLASVLVLHGDEDAAVPPLSARNSKDALEGRGHPVTLETLPAGHRLTPAFDESATRWIEKEWAIQEG</sequence>
<evidence type="ECO:0000313" key="5">
    <source>
        <dbReference type="Proteomes" id="UP000547674"/>
    </source>
</evidence>
<dbReference type="EMBL" id="JABDJR010000160">
    <property type="protein sequence ID" value="NNF05962.1"/>
    <property type="molecule type" value="Genomic_DNA"/>
</dbReference>
<dbReference type="Gene3D" id="3.40.50.1820">
    <property type="entry name" value="alpha/beta hydrolase"/>
    <property type="match status" value="1"/>
</dbReference>
<proteinExistence type="predicted"/>
<dbReference type="InterPro" id="IPR003140">
    <property type="entry name" value="PLipase/COase/thioEstase"/>
</dbReference>
<feature type="domain" description="Phospholipase/carboxylesterase/thioesterase" evidence="3">
    <location>
        <begin position="9"/>
        <end position="210"/>
    </location>
</feature>
<evidence type="ECO:0000259" key="3">
    <source>
        <dbReference type="Pfam" id="PF02230"/>
    </source>
</evidence>
<dbReference type="PANTHER" id="PTHR43037">
    <property type="entry name" value="UNNAMED PRODUCT-RELATED"/>
    <property type="match status" value="1"/>
</dbReference>
<keyword evidence="2" id="KW-0378">Hydrolase</keyword>
<dbReference type="Pfam" id="PF02230">
    <property type="entry name" value="Abhydrolase_2"/>
    <property type="match status" value="1"/>
</dbReference>
<comment type="caution">
    <text evidence="4">The sequence shown here is derived from an EMBL/GenBank/DDBJ whole genome shotgun (WGS) entry which is preliminary data.</text>
</comment>
<name>A0A7Y2H1S5_UNCEI</name>